<evidence type="ECO:0000256" key="5">
    <source>
        <dbReference type="ARBA" id="ARBA00023163"/>
    </source>
</evidence>
<sequence length="208" mass="23537">MEAQNVSEFDLAWLDDIQNFLLSDFDFNFDFDFSSNSSPADSPPINDDTDQSSQMIKELLVSDDSDQSSQMIEELLISEDSDQSSQMIEELLVSDDSDSAVSEAPRSLGAAAEWKRYRGVRRRPWGKFAAEMRNPDKKGSRMWLGTYETPEEAAMAYDRAAFNLRGSRARVNFPHLIGSGVSEPTRITKRRRISTDSDTLKKKIETES</sequence>
<evidence type="ECO:0000256" key="6">
    <source>
        <dbReference type="ARBA" id="ARBA00023242"/>
    </source>
</evidence>
<evidence type="ECO:0000259" key="8">
    <source>
        <dbReference type="PROSITE" id="PS51032"/>
    </source>
</evidence>
<dbReference type="GO" id="GO:0003700">
    <property type="term" value="F:DNA-binding transcription factor activity"/>
    <property type="evidence" value="ECO:0007669"/>
    <property type="project" value="InterPro"/>
</dbReference>
<feature type="region of interest" description="Disordered" evidence="7">
    <location>
        <begin position="179"/>
        <end position="208"/>
    </location>
</feature>
<dbReference type="InterPro" id="IPR036955">
    <property type="entry name" value="AP2/ERF_dom_sf"/>
</dbReference>
<name>A0A8X9A8J2_SALSN</name>
<evidence type="ECO:0000256" key="3">
    <source>
        <dbReference type="ARBA" id="ARBA00023015"/>
    </source>
</evidence>
<dbReference type="OrthoDB" id="552345at2759"/>
<evidence type="ECO:0000256" key="2">
    <source>
        <dbReference type="ARBA" id="ARBA00022821"/>
    </source>
</evidence>
<proteinExistence type="predicted"/>
<dbReference type="PANTHER" id="PTHR31190:SF250">
    <property type="entry name" value="TRANSCRIPTION FACTOR AP2-EREBP FAMILY"/>
    <property type="match status" value="1"/>
</dbReference>
<keyword evidence="3" id="KW-0805">Transcription regulation</keyword>
<keyword evidence="4" id="KW-0238">DNA-binding</keyword>
<feature type="domain" description="AP2/ERF" evidence="8">
    <location>
        <begin position="116"/>
        <end position="174"/>
    </location>
</feature>
<dbReference type="CDD" id="cd00018">
    <property type="entry name" value="AP2"/>
    <property type="match status" value="1"/>
</dbReference>
<dbReference type="AlphaFoldDB" id="A0A8X9A8J2"/>
<dbReference type="PANTHER" id="PTHR31190">
    <property type="entry name" value="DNA-BINDING DOMAIN"/>
    <property type="match status" value="1"/>
</dbReference>
<dbReference type="InterPro" id="IPR044808">
    <property type="entry name" value="ERF_plant"/>
</dbReference>
<keyword evidence="2" id="KW-0611">Plant defense</keyword>
<dbReference type="GO" id="GO:0005634">
    <property type="term" value="C:nucleus"/>
    <property type="evidence" value="ECO:0007669"/>
    <property type="project" value="UniProtKB-SubCell"/>
</dbReference>
<evidence type="ECO:0000256" key="7">
    <source>
        <dbReference type="SAM" id="MobiDB-lite"/>
    </source>
</evidence>
<gene>
    <name evidence="9" type="ORF">SASPL_103873</name>
</gene>
<keyword evidence="10" id="KW-1185">Reference proteome</keyword>
<dbReference type="Proteomes" id="UP000298416">
    <property type="component" value="Unassembled WGS sequence"/>
</dbReference>
<protein>
    <recommendedName>
        <fullName evidence="8">AP2/ERF domain-containing protein</fullName>
    </recommendedName>
</protein>
<dbReference type="Gene3D" id="3.30.730.10">
    <property type="entry name" value="AP2/ERF domain"/>
    <property type="match status" value="1"/>
</dbReference>
<comment type="subcellular location">
    <subcellularLocation>
        <location evidence="1">Nucleus</location>
    </subcellularLocation>
</comment>
<dbReference type="FunFam" id="3.30.730.10:FF:000001">
    <property type="entry name" value="Ethylene-responsive transcription factor 2"/>
    <property type="match status" value="1"/>
</dbReference>
<reference evidence="9" key="2">
    <citation type="submission" date="2020-08" db="EMBL/GenBank/DDBJ databases">
        <title>Plant Genome Project.</title>
        <authorList>
            <person name="Zhang R.-G."/>
        </authorList>
    </citation>
    <scope>NUCLEOTIDE SEQUENCE</scope>
    <source>
        <strain evidence="9">Huo1</strain>
        <tissue evidence="9">Leaf</tissue>
    </source>
</reference>
<dbReference type="GO" id="GO:0006952">
    <property type="term" value="P:defense response"/>
    <property type="evidence" value="ECO:0007669"/>
    <property type="project" value="UniProtKB-KW"/>
</dbReference>
<dbReference type="EMBL" id="PNBA02000002">
    <property type="protein sequence ID" value="KAG6432298.1"/>
    <property type="molecule type" value="Genomic_DNA"/>
</dbReference>
<reference evidence="9" key="1">
    <citation type="submission" date="2018-01" db="EMBL/GenBank/DDBJ databases">
        <authorList>
            <person name="Mao J.F."/>
        </authorList>
    </citation>
    <scope>NUCLEOTIDE SEQUENCE</scope>
    <source>
        <strain evidence="9">Huo1</strain>
        <tissue evidence="9">Leaf</tissue>
    </source>
</reference>
<keyword evidence="6" id="KW-0539">Nucleus</keyword>
<comment type="caution">
    <text evidence="9">The sequence shown here is derived from an EMBL/GenBank/DDBJ whole genome shotgun (WGS) entry which is preliminary data.</text>
</comment>
<dbReference type="SMART" id="SM00380">
    <property type="entry name" value="AP2"/>
    <property type="match status" value="1"/>
</dbReference>
<dbReference type="PROSITE" id="PS51032">
    <property type="entry name" value="AP2_ERF"/>
    <property type="match status" value="1"/>
</dbReference>
<accession>A0A8X9A8J2</accession>
<dbReference type="Pfam" id="PF00847">
    <property type="entry name" value="AP2"/>
    <property type="match status" value="1"/>
</dbReference>
<evidence type="ECO:0000256" key="1">
    <source>
        <dbReference type="ARBA" id="ARBA00004123"/>
    </source>
</evidence>
<dbReference type="PRINTS" id="PR00367">
    <property type="entry name" value="ETHRSPELEMNT"/>
</dbReference>
<evidence type="ECO:0000256" key="4">
    <source>
        <dbReference type="ARBA" id="ARBA00023125"/>
    </source>
</evidence>
<feature type="compositionally biased region" description="Basic and acidic residues" evidence="7">
    <location>
        <begin position="193"/>
        <end position="208"/>
    </location>
</feature>
<dbReference type="InterPro" id="IPR016177">
    <property type="entry name" value="DNA-bd_dom_sf"/>
</dbReference>
<evidence type="ECO:0000313" key="9">
    <source>
        <dbReference type="EMBL" id="KAG6432298.1"/>
    </source>
</evidence>
<dbReference type="InterPro" id="IPR001471">
    <property type="entry name" value="AP2/ERF_dom"/>
</dbReference>
<dbReference type="GO" id="GO:0003677">
    <property type="term" value="F:DNA binding"/>
    <property type="evidence" value="ECO:0007669"/>
    <property type="project" value="UniProtKB-KW"/>
</dbReference>
<dbReference type="SUPFAM" id="SSF54171">
    <property type="entry name" value="DNA-binding domain"/>
    <property type="match status" value="1"/>
</dbReference>
<dbReference type="GO" id="GO:0009873">
    <property type="term" value="P:ethylene-activated signaling pathway"/>
    <property type="evidence" value="ECO:0007669"/>
    <property type="project" value="InterPro"/>
</dbReference>
<organism evidence="9">
    <name type="scientific">Salvia splendens</name>
    <name type="common">Scarlet sage</name>
    <dbReference type="NCBI Taxonomy" id="180675"/>
    <lineage>
        <taxon>Eukaryota</taxon>
        <taxon>Viridiplantae</taxon>
        <taxon>Streptophyta</taxon>
        <taxon>Embryophyta</taxon>
        <taxon>Tracheophyta</taxon>
        <taxon>Spermatophyta</taxon>
        <taxon>Magnoliopsida</taxon>
        <taxon>eudicotyledons</taxon>
        <taxon>Gunneridae</taxon>
        <taxon>Pentapetalae</taxon>
        <taxon>asterids</taxon>
        <taxon>lamiids</taxon>
        <taxon>Lamiales</taxon>
        <taxon>Lamiaceae</taxon>
        <taxon>Nepetoideae</taxon>
        <taxon>Mentheae</taxon>
        <taxon>Salviinae</taxon>
        <taxon>Salvia</taxon>
        <taxon>Salvia subgen. Calosphace</taxon>
        <taxon>core Calosphace</taxon>
    </lineage>
</organism>
<keyword evidence="5" id="KW-0804">Transcription</keyword>
<evidence type="ECO:0000313" key="10">
    <source>
        <dbReference type="Proteomes" id="UP000298416"/>
    </source>
</evidence>